<evidence type="ECO:0000313" key="2">
    <source>
        <dbReference type="Proteomes" id="UP000027586"/>
    </source>
</evidence>
<keyword evidence="2" id="KW-1185">Reference proteome</keyword>
<comment type="caution">
    <text evidence="1">The sequence shown here is derived from an EMBL/GenBank/DDBJ whole genome shotgun (WGS) entry which is preliminary data.</text>
</comment>
<evidence type="ECO:0000313" key="1">
    <source>
        <dbReference type="EMBL" id="CDH59931.1"/>
    </source>
</evidence>
<dbReference type="AlphaFoldDB" id="A0A068SF86"/>
<accession>A0A068SF86</accession>
<dbReference type="Proteomes" id="UP000027586">
    <property type="component" value="Unassembled WGS sequence"/>
</dbReference>
<organism evidence="1 2">
    <name type="scientific">Lichtheimia corymbifera JMRC:FSU:9682</name>
    <dbReference type="NCBI Taxonomy" id="1263082"/>
    <lineage>
        <taxon>Eukaryota</taxon>
        <taxon>Fungi</taxon>
        <taxon>Fungi incertae sedis</taxon>
        <taxon>Mucoromycota</taxon>
        <taxon>Mucoromycotina</taxon>
        <taxon>Mucoromycetes</taxon>
        <taxon>Mucorales</taxon>
        <taxon>Lichtheimiaceae</taxon>
        <taxon>Lichtheimia</taxon>
    </lineage>
</organism>
<reference evidence="1" key="1">
    <citation type="submission" date="2013-08" db="EMBL/GenBank/DDBJ databases">
        <title>Gene expansion shapes genome architecture in the human pathogen Lichtheimia corymbifera: an evolutionary genomics analysis in the ancient terrestrial Mucorales (Mucoromycotina).</title>
        <authorList>
            <person name="Schwartze V.U."/>
            <person name="Winter S."/>
            <person name="Shelest E."/>
            <person name="Marcet-Houben M."/>
            <person name="Horn F."/>
            <person name="Wehner S."/>
            <person name="Hoffmann K."/>
            <person name="Riege K."/>
            <person name="Sammeth M."/>
            <person name="Nowrousian M."/>
            <person name="Valiante V."/>
            <person name="Linde J."/>
            <person name="Jacobsen I.D."/>
            <person name="Marz M."/>
            <person name="Brakhage A.A."/>
            <person name="Gabaldon T."/>
            <person name="Bocker S."/>
            <person name="Voigt K."/>
        </authorList>
    </citation>
    <scope>NUCLEOTIDE SEQUENCE [LARGE SCALE GENOMIC DNA]</scope>
    <source>
        <strain evidence="1">FSU 9682</strain>
    </source>
</reference>
<protein>
    <submittedName>
        <fullName evidence="1">Uncharacterized protein</fullName>
    </submittedName>
</protein>
<proteinExistence type="predicted"/>
<sequence>MKIHHRHAESWSSLAEERCNKVAIRTYGYNGEAVLDLDLYATPEEATRTKRIMKELAIMAGRCALRKNDVVETSINQATSAQQYIPFGAIRLLEMNILNAGLAERIADSNKSALQAYHKDHRYLIYICHHSPQQ</sequence>
<dbReference type="EMBL" id="CBTN010000078">
    <property type="protein sequence ID" value="CDH59931.1"/>
    <property type="molecule type" value="Genomic_DNA"/>
</dbReference>
<gene>
    <name evidence="1" type="ORF">LCOR_10731.1</name>
</gene>
<name>A0A068SF86_9FUNG</name>
<dbReference type="VEuPathDB" id="FungiDB:LCOR_10731.1"/>